<evidence type="ECO:0000256" key="1">
    <source>
        <dbReference type="ARBA" id="ARBA00004328"/>
    </source>
</evidence>
<reference evidence="4 5" key="1">
    <citation type="submission" date="2018-06" db="EMBL/GenBank/DDBJ databases">
        <authorList>
            <consortium name="Pathogen Informatics"/>
            <person name="Doyle S."/>
        </authorList>
    </citation>
    <scope>NUCLEOTIDE SEQUENCE [LARGE SCALE GENOMIC DNA]</scope>
    <source>
        <strain evidence="4 5">NCTC9426</strain>
    </source>
</reference>
<feature type="region of interest" description="Disordered" evidence="2">
    <location>
        <begin position="67"/>
        <end position="100"/>
    </location>
</feature>
<organism evidence="4 5">
    <name type="scientific">Moraxella bovis</name>
    <dbReference type="NCBI Taxonomy" id="476"/>
    <lineage>
        <taxon>Bacteria</taxon>
        <taxon>Pseudomonadati</taxon>
        <taxon>Pseudomonadota</taxon>
        <taxon>Gammaproteobacteria</taxon>
        <taxon>Moraxellales</taxon>
        <taxon>Moraxellaceae</taxon>
        <taxon>Moraxella</taxon>
    </lineage>
</organism>
<protein>
    <submittedName>
        <fullName evidence="4">Predicted phage phi-C31 gp36 major capsid-like protein</fullName>
    </submittedName>
</protein>
<proteinExistence type="predicted"/>
<dbReference type="Gene3D" id="3.30.2400.10">
    <property type="entry name" value="Major capsid protein gp5"/>
    <property type="match status" value="1"/>
</dbReference>
<dbReference type="Proteomes" id="UP000254133">
    <property type="component" value="Unassembled WGS sequence"/>
</dbReference>
<dbReference type="InterPro" id="IPR054612">
    <property type="entry name" value="Phage_capsid-like_C"/>
</dbReference>
<dbReference type="Gene3D" id="3.30.2320.10">
    <property type="entry name" value="hypothetical protein PF0899 domain"/>
    <property type="match status" value="1"/>
</dbReference>
<dbReference type="RefSeq" id="WP_115369695.1">
    <property type="nucleotide sequence ID" value="NZ_UGPZ01000003.1"/>
</dbReference>
<dbReference type="NCBIfam" id="TIGR01554">
    <property type="entry name" value="major_cap_HK97"/>
    <property type="match status" value="1"/>
</dbReference>
<sequence>MNYQAQLAQINATIKAKHAQIGDIMTKSVASGHTPSDDDEATITALEGEIARLEKNAERLQKLIKSVETAPNPTEIGGENPEQAKASAEGEPIPQTTDQTKSVKVESNLPQGIGFAQMARAKALSSKLASKGDFVSAADIAKSCGMHPLVIAELEKSAVVMDTTNSGVLVPTSPLVNEFIELLRAQTIIDKLAKYMRAGDFNATIAGMATGATSAWVGEGDPKPVTNATFNSVELKRHKVAGIAVLTDELSRFNKFNGDRRILDDLIESNRLLLDLTFIDDQAQSATRPAGSLHGATIITATGSEEAQIKADLAKLRQVFIKANLSLTGAHYIMSETRASEWAELTNPLGAPVFTGLQAPTGEKTLNGLPVIESESASNIVELIKPSEFYLADEGQVEVSYSTEATITMPNKTLVHLFQENKEAIRAERFITWAKRRPMAAAAIKYED</sequence>
<accession>A0A378PY60</accession>
<evidence type="ECO:0000259" key="3">
    <source>
        <dbReference type="Pfam" id="PF05065"/>
    </source>
</evidence>
<dbReference type="InterPro" id="IPR024455">
    <property type="entry name" value="Phage_capsid"/>
</dbReference>
<evidence type="ECO:0000313" key="4">
    <source>
        <dbReference type="EMBL" id="STY93325.1"/>
    </source>
</evidence>
<dbReference type="AlphaFoldDB" id="A0A378PY60"/>
<name>A0A378PY60_MORBO</name>
<evidence type="ECO:0000313" key="5">
    <source>
        <dbReference type="Proteomes" id="UP000254133"/>
    </source>
</evidence>
<dbReference type="EMBL" id="UGPZ01000003">
    <property type="protein sequence ID" value="STY93325.1"/>
    <property type="molecule type" value="Genomic_DNA"/>
</dbReference>
<comment type="subcellular location">
    <subcellularLocation>
        <location evidence="1">Virion</location>
    </subcellularLocation>
</comment>
<dbReference type="Pfam" id="PF05065">
    <property type="entry name" value="Phage_capsid"/>
    <property type="match status" value="1"/>
</dbReference>
<gene>
    <name evidence="4" type="ORF">NCTC9426_02047</name>
</gene>
<dbReference type="SUPFAM" id="SSF56563">
    <property type="entry name" value="Major capsid protein gp5"/>
    <property type="match status" value="1"/>
</dbReference>
<feature type="domain" description="Phage capsid-like C-terminal" evidence="3">
    <location>
        <begin position="167"/>
        <end position="441"/>
    </location>
</feature>
<evidence type="ECO:0000256" key="2">
    <source>
        <dbReference type="SAM" id="MobiDB-lite"/>
    </source>
</evidence>